<dbReference type="InterPro" id="IPR027417">
    <property type="entry name" value="P-loop_NTPase"/>
</dbReference>
<comment type="catalytic activity">
    <reaction evidence="12 13">
        <text>GMP + ATP = GDP + ADP</text>
        <dbReference type="Rhea" id="RHEA:20780"/>
        <dbReference type="ChEBI" id="CHEBI:30616"/>
        <dbReference type="ChEBI" id="CHEBI:58115"/>
        <dbReference type="ChEBI" id="CHEBI:58189"/>
        <dbReference type="ChEBI" id="CHEBI:456216"/>
        <dbReference type="EC" id="2.7.4.8"/>
    </reaction>
</comment>
<proteinExistence type="inferred from homology"/>
<keyword evidence="7 13" id="KW-0808">Transferase</keyword>
<feature type="domain" description="Guanylate kinase-like" evidence="14">
    <location>
        <begin position="5"/>
        <end position="183"/>
    </location>
</feature>
<evidence type="ECO:0000313" key="15">
    <source>
        <dbReference type="EMBL" id="HIU45931.1"/>
    </source>
</evidence>
<comment type="caution">
    <text evidence="15">The sequence shown here is derived from an EMBL/GenBank/DDBJ whole genome shotgun (WGS) entry which is preliminary data.</text>
</comment>
<evidence type="ECO:0000256" key="2">
    <source>
        <dbReference type="ARBA" id="ARBA00004496"/>
    </source>
</evidence>
<dbReference type="InterPro" id="IPR020590">
    <property type="entry name" value="Guanylate_kinase_CS"/>
</dbReference>
<evidence type="ECO:0000256" key="7">
    <source>
        <dbReference type="ARBA" id="ARBA00022679"/>
    </source>
</evidence>
<protein>
    <recommendedName>
        <fullName evidence="5 13">Guanylate kinase</fullName>
        <ecNumber evidence="4 13">2.7.4.8</ecNumber>
    </recommendedName>
    <alternativeName>
        <fullName evidence="11 13">GMP kinase</fullName>
    </alternativeName>
</protein>
<evidence type="ECO:0000256" key="6">
    <source>
        <dbReference type="ARBA" id="ARBA00022490"/>
    </source>
</evidence>
<dbReference type="HAMAP" id="MF_00328">
    <property type="entry name" value="Guanylate_kinase"/>
    <property type="match status" value="1"/>
</dbReference>
<dbReference type="Gene3D" id="3.40.50.300">
    <property type="entry name" value="P-loop containing nucleotide triphosphate hydrolases"/>
    <property type="match status" value="2"/>
</dbReference>
<dbReference type="Proteomes" id="UP000824123">
    <property type="component" value="Unassembled WGS sequence"/>
</dbReference>
<comment type="subcellular location">
    <subcellularLocation>
        <location evidence="2 13">Cytoplasm</location>
    </subcellularLocation>
</comment>
<evidence type="ECO:0000256" key="11">
    <source>
        <dbReference type="ARBA" id="ARBA00030128"/>
    </source>
</evidence>
<keyword evidence="9 13" id="KW-0418">Kinase</keyword>
<name>A0A9D1LQ08_9FIRM</name>
<keyword evidence="10 13" id="KW-0067">ATP-binding</keyword>
<reference evidence="15" key="2">
    <citation type="journal article" date="2021" name="PeerJ">
        <title>Extensive microbial diversity within the chicken gut microbiome revealed by metagenomics and culture.</title>
        <authorList>
            <person name="Gilroy R."/>
            <person name="Ravi A."/>
            <person name="Getino M."/>
            <person name="Pursley I."/>
            <person name="Horton D.L."/>
            <person name="Alikhan N.F."/>
            <person name="Baker D."/>
            <person name="Gharbi K."/>
            <person name="Hall N."/>
            <person name="Watson M."/>
            <person name="Adriaenssens E.M."/>
            <person name="Foster-Nyarko E."/>
            <person name="Jarju S."/>
            <person name="Secka A."/>
            <person name="Antonio M."/>
            <person name="Oren A."/>
            <person name="Chaudhuri R.R."/>
            <person name="La Ragione R."/>
            <person name="Hildebrand F."/>
            <person name="Pallen M.J."/>
        </authorList>
    </citation>
    <scope>NUCLEOTIDE SEQUENCE</scope>
    <source>
        <strain evidence="15">ChiSxjej2B14-8506</strain>
    </source>
</reference>
<evidence type="ECO:0000256" key="5">
    <source>
        <dbReference type="ARBA" id="ARBA00016296"/>
    </source>
</evidence>
<dbReference type="EC" id="2.7.4.8" evidence="4 13"/>
<accession>A0A9D1LQ08</accession>
<dbReference type="InterPro" id="IPR017665">
    <property type="entry name" value="Guanylate_kinase"/>
</dbReference>
<evidence type="ECO:0000256" key="8">
    <source>
        <dbReference type="ARBA" id="ARBA00022741"/>
    </source>
</evidence>
<evidence type="ECO:0000256" key="1">
    <source>
        <dbReference type="ARBA" id="ARBA00003531"/>
    </source>
</evidence>
<dbReference type="FunFam" id="3.30.63.10:FF:000005">
    <property type="entry name" value="Guanylate kinase"/>
    <property type="match status" value="1"/>
</dbReference>
<dbReference type="EMBL" id="DVNK01000011">
    <property type="protein sequence ID" value="HIU45931.1"/>
    <property type="molecule type" value="Genomic_DNA"/>
</dbReference>
<evidence type="ECO:0000256" key="9">
    <source>
        <dbReference type="ARBA" id="ARBA00022777"/>
    </source>
</evidence>
<dbReference type="PANTHER" id="PTHR23117">
    <property type="entry name" value="GUANYLATE KINASE-RELATED"/>
    <property type="match status" value="1"/>
</dbReference>
<evidence type="ECO:0000256" key="12">
    <source>
        <dbReference type="ARBA" id="ARBA00048594"/>
    </source>
</evidence>
<organism evidence="15 16">
    <name type="scientific">Candidatus Fimadaptatus faecigallinarum</name>
    <dbReference type="NCBI Taxonomy" id="2840814"/>
    <lineage>
        <taxon>Bacteria</taxon>
        <taxon>Bacillati</taxon>
        <taxon>Bacillota</taxon>
        <taxon>Clostridia</taxon>
        <taxon>Eubacteriales</taxon>
        <taxon>Candidatus Fimadaptatus</taxon>
    </lineage>
</organism>
<feature type="binding site" evidence="13">
    <location>
        <begin position="12"/>
        <end position="19"/>
    </location>
    <ligand>
        <name>ATP</name>
        <dbReference type="ChEBI" id="CHEBI:30616"/>
    </ligand>
</feature>
<dbReference type="SUPFAM" id="SSF52540">
    <property type="entry name" value="P-loop containing nucleoside triphosphate hydrolases"/>
    <property type="match status" value="1"/>
</dbReference>
<comment type="similarity">
    <text evidence="3 13">Belongs to the guanylate kinase family.</text>
</comment>
<dbReference type="InterPro" id="IPR008145">
    <property type="entry name" value="GK/Ca_channel_bsu"/>
</dbReference>
<gene>
    <name evidence="13 15" type="primary">gmk</name>
    <name evidence="15" type="ORF">IAC59_01565</name>
</gene>
<dbReference type="AlphaFoldDB" id="A0A9D1LQ08"/>
<evidence type="ECO:0000256" key="4">
    <source>
        <dbReference type="ARBA" id="ARBA00012961"/>
    </source>
</evidence>
<dbReference type="GO" id="GO:0005829">
    <property type="term" value="C:cytosol"/>
    <property type="evidence" value="ECO:0007669"/>
    <property type="project" value="TreeGrafter"/>
</dbReference>
<evidence type="ECO:0000256" key="3">
    <source>
        <dbReference type="ARBA" id="ARBA00005790"/>
    </source>
</evidence>
<evidence type="ECO:0000259" key="14">
    <source>
        <dbReference type="PROSITE" id="PS50052"/>
    </source>
</evidence>
<evidence type="ECO:0000313" key="16">
    <source>
        <dbReference type="Proteomes" id="UP000824123"/>
    </source>
</evidence>
<keyword evidence="6 13" id="KW-0963">Cytoplasm</keyword>
<comment type="function">
    <text evidence="1 13">Essential for recycling GMP and indirectly, cGMP.</text>
</comment>
<dbReference type="NCBIfam" id="TIGR03263">
    <property type="entry name" value="guanyl_kin"/>
    <property type="match status" value="1"/>
</dbReference>
<dbReference type="Gene3D" id="3.30.63.10">
    <property type="entry name" value="Guanylate Kinase phosphate binding domain"/>
    <property type="match status" value="1"/>
</dbReference>
<dbReference type="GO" id="GO:0004385">
    <property type="term" value="F:GMP kinase activity"/>
    <property type="evidence" value="ECO:0007669"/>
    <property type="project" value="UniProtKB-UniRule"/>
</dbReference>
<dbReference type="SMART" id="SM00072">
    <property type="entry name" value="GuKc"/>
    <property type="match status" value="1"/>
</dbReference>
<dbReference type="InterPro" id="IPR008144">
    <property type="entry name" value="Guanylate_kin-like_dom"/>
</dbReference>
<dbReference type="PROSITE" id="PS00856">
    <property type="entry name" value="GUANYLATE_KINASE_1"/>
    <property type="match status" value="1"/>
</dbReference>
<dbReference type="PROSITE" id="PS50052">
    <property type="entry name" value="GUANYLATE_KINASE_2"/>
    <property type="match status" value="1"/>
</dbReference>
<dbReference type="CDD" id="cd00071">
    <property type="entry name" value="GMPK"/>
    <property type="match status" value="1"/>
</dbReference>
<evidence type="ECO:0000256" key="13">
    <source>
        <dbReference type="HAMAP-Rule" id="MF_00328"/>
    </source>
</evidence>
<dbReference type="GO" id="GO:0005524">
    <property type="term" value="F:ATP binding"/>
    <property type="evidence" value="ECO:0007669"/>
    <property type="project" value="UniProtKB-UniRule"/>
</dbReference>
<keyword evidence="8 13" id="KW-0547">Nucleotide-binding</keyword>
<dbReference type="Pfam" id="PF00625">
    <property type="entry name" value="Guanylate_kin"/>
    <property type="match status" value="1"/>
</dbReference>
<reference evidence="15" key="1">
    <citation type="submission" date="2020-10" db="EMBL/GenBank/DDBJ databases">
        <authorList>
            <person name="Gilroy R."/>
        </authorList>
    </citation>
    <scope>NUCLEOTIDE SEQUENCE</scope>
    <source>
        <strain evidence="15">ChiSxjej2B14-8506</strain>
    </source>
</reference>
<sequence length="199" mass="22533">MTRKGMLIIVSGPSGVGKGTICAELRARNPQIRESISMTTRERRPGEQEGVDYFYVSEARFGEMIAHGELLEHAFVHGHQYGTPLEYVVRQLEAGYDVLLEIDVQGSMQAMKSYPDAVTIFILPPNRAELRNRLIKRATETPEAISLRLRNAELELFMTKEYQYCVVNDEVEHAVEKVEAILTAERCKVSRGAQNEMDD</sequence>
<evidence type="ECO:0000256" key="10">
    <source>
        <dbReference type="ARBA" id="ARBA00022840"/>
    </source>
</evidence>
<dbReference type="PANTHER" id="PTHR23117:SF13">
    <property type="entry name" value="GUANYLATE KINASE"/>
    <property type="match status" value="1"/>
</dbReference>